<accession>H3AZF5</accession>
<keyword evidence="2" id="KW-1133">Transmembrane helix</keyword>
<name>H3AZF5_LATCH</name>
<dbReference type="Ensembl" id="ENSLACT00000015131.1">
    <property type="protein sequence ID" value="ENSLACP00000015026.1"/>
    <property type="gene ID" value="ENSLACG00000013223.1"/>
</dbReference>
<keyword evidence="2" id="KW-0812">Transmembrane</keyword>
<reference evidence="3" key="3">
    <citation type="submission" date="2025-09" db="UniProtKB">
        <authorList>
            <consortium name="Ensembl"/>
        </authorList>
    </citation>
    <scope>IDENTIFICATION</scope>
</reference>
<dbReference type="Proteomes" id="UP000008672">
    <property type="component" value="Unassembled WGS sequence"/>
</dbReference>
<dbReference type="AlphaFoldDB" id="H3AZF5"/>
<keyword evidence="4" id="KW-1185">Reference proteome</keyword>
<dbReference type="GO" id="GO:0016020">
    <property type="term" value="C:membrane"/>
    <property type="evidence" value="ECO:0007669"/>
    <property type="project" value="TreeGrafter"/>
</dbReference>
<sequence length="347" mass="38368">MEVLRFVLILFPVCGGRSKKSNVVSTKHKRDQHRRNLFTLCLPLAVGTGYYIWATPTLSMSKKLHGAQRRLLSTFLQDSTEILGYALGIGTVIITWTSKFPVISRAYSGKTVPVLQVWAHTFTVVANVLYAAAVTGHDRQPEYILRALPWLLNSLGSAALDISALLLSCVMKSKFTRHVGLETDVVETSDTEALLTWRVHEAGADVEVEEEDLKNSTWMPLKTVPDRCLHKVAKIGRYMDMSIEQVQQIGFSAMRSPGDGQTSTAKIYLKDAPEPPAYPPVQVIHAKVSSTSSSDAASVNSDLENVKIFCFCVVPQWDFENGSDQWTGKGRPGNLETSMHSIRPSDS</sequence>
<feature type="transmembrane region" description="Helical" evidence="2">
    <location>
        <begin position="37"/>
        <end position="54"/>
    </location>
</feature>
<dbReference type="Bgee" id="ENSLACG00000013223">
    <property type="expression patterns" value="Expressed in pelvic fin and 3 other cell types or tissues"/>
</dbReference>
<dbReference type="InterPro" id="IPR051415">
    <property type="entry name" value="LAAT-1"/>
</dbReference>
<dbReference type="EMBL" id="AFYH01018977">
    <property type="status" value="NOT_ANNOTATED_CDS"/>
    <property type="molecule type" value="Genomic_DNA"/>
</dbReference>
<feature type="region of interest" description="Disordered" evidence="1">
    <location>
        <begin position="323"/>
        <end position="347"/>
    </location>
</feature>
<feature type="transmembrane region" description="Helical" evidence="2">
    <location>
        <begin position="114"/>
        <end position="135"/>
    </location>
</feature>
<dbReference type="EMBL" id="AFYH01018978">
    <property type="status" value="NOT_ANNOTATED_CDS"/>
    <property type="molecule type" value="Genomic_DNA"/>
</dbReference>
<evidence type="ECO:0000313" key="3">
    <source>
        <dbReference type="Ensembl" id="ENSLACP00000015026.1"/>
    </source>
</evidence>
<evidence type="ECO:0000313" key="4">
    <source>
        <dbReference type="Proteomes" id="UP000008672"/>
    </source>
</evidence>
<dbReference type="GeneTree" id="ENSGT00390000018718"/>
<evidence type="ECO:0000256" key="1">
    <source>
        <dbReference type="SAM" id="MobiDB-lite"/>
    </source>
</evidence>
<dbReference type="GO" id="GO:0015174">
    <property type="term" value="F:basic amino acid transmembrane transporter activity"/>
    <property type="evidence" value="ECO:0007669"/>
    <property type="project" value="TreeGrafter"/>
</dbReference>
<reference evidence="3" key="2">
    <citation type="submission" date="2025-08" db="UniProtKB">
        <authorList>
            <consortium name="Ensembl"/>
        </authorList>
    </citation>
    <scope>IDENTIFICATION</scope>
</reference>
<dbReference type="EMBL" id="AFYH01018979">
    <property type="status" value="NOT_ANNOTATED_CDS"/>
    <property type="molecule type" value="Genomic_DNA"/>
</dbReference>
<evidence type="ECO:0000256" key="2">
    <source>
        <dbReference type="SAM" id="Phobius"/>
    </source>
</evidence>
<organism evidence="3 4">
    <name type="scientific">Latimeria chalumnae</name>
    <name type="common">Coelacanth</name>
    <dbReference type="NCBI Taxonomy" id="7897"/>
    <lineage>
        <taxon>Eukaryota</taxon>
        <taxon>Metazoa</taxon>
        <taxon>Chordata</taxon>
        <taxon>Craniata</taxon>
        <taxon>Vertebrata</taxon>
        <taxon>Euteleostomi</taxon>
        <taxon>Coelacanthiformes</taxon>
        <taxon>Coelacanthidae</taxon>
        <taxon>Latimeria</taxon>
    </lineage>
</organism>
<feature type="transmembrane region" description="Helical" evidence="2">
    <location>
        <begin position="147"/>
        <end position="167"/>
    </location>
</feature>
<keyword evidence="2" id="KW-0472">Membrane</keyword>
<proteinExistence type="predicted"/>
<gene>
    <name evidence="3" type="primary">TMEM44</name>
</gene>
<dbReference type="PANTHER" id="PTHR16201:SF53">
    <property type="entry name" value="TRANSMEMBRANE PROTEIN 44"/>
    <property type="match status" value="1"/>
</dbReference>
<feature type="transmembrane region" description="Helical" evidence="2">
    <location>
        <begin position="82"/>
        <end position="102"/>
    </location>
</feature>
<protein>
    <submittedName>
        <fullName evidence="3">Transmembrane protein 44</fullName>
    </submittedName>
</protein>
<dbReference type="PANTHER" id="PTHR16201">
    <property type="entry name" value="SEVEN TRANSMEMBRANE PROTEIN 1-RELATED"/>
    <property type="match status" value="1"/>
</dbReference>
<reference evidence="4" key="1">
    <citation type="submission" date="2011-08" db="EMBL/GenBank/DDBJ databases">
        <title>The draft genome of Latimeria chalumnae.</title>
        <authorList>
            <person name="Di Palma F."/>
            <person name="Alfoldi J."/>
            <person name="Johnson J."/>
            <person name="Berlin A."/>
            <person name="Gnerre S."/>
            <person name="Jaffe D."/>
            <person name="MacCallum I."/>
            <person name="Young S."/>
            <person name="Walker B.J."/>
            <person name="Lander E."/>
            <person name="Lindblad-Toh K."/>
        </authorList>
    </citation>
    <scope>NUCLEOTIDE SEQUENCE [LARGE SCALE GENOMIC DNA]</scope>
    <source>
        <strain evidence="4">Wild caught</strain>
    </source>
</reference>